<keyword evidence="1" id="KW-1133">Transmembrane helix</keyword>
<feature type="transmembrane region" description="Helical" evidence="1">
    <location>
        <begin position="33"/>
        <end position="52"/>
    </location>
</feature>
<evidence type="ECO:0000313" key="3">
    <source>
        <dbReference type="Proteomes" id="UP000266482"/>
    </source>
</evidence>
<evidence type="ECO:0000256" key="1">
    <source>
        <dbReference type="SAM" id="Phobius"/>
    </source>
</evidence>
<dbReference type="Pfam" id="PF11345">
    <property type="entry name" value="DUF3147"/>
    <property type="match status" value="1"/>
</dbReference>
<dbReference type="AlphaFoldDB" id="A0A3A1URN0"/>
<sequence length="120" mass="12582">MLEISLTGLLLRFLFGGSAVAAASLISKRVGGPIGGIFAAFPAVFLAALMNVRLDHTGNELIMKSIDLTQGAMAGMAINVICAAMVGVLSAKKGWKKGLTFSVLGWLIVSVFVSYVMFMV</sequence>
<protein>
    <submittedName>
        <fullName evidence="2">DUF3147 family protein</fullName>
    </submittedName>
</protein>
<keyword evidence="1" id="KW-0812">Transmembrane</keyword>
<feature type="transmembrane region" description="Helical" evidence="1">
    <location>
        <begin position="98"/>
        <end position="118"/>
    </location>
</feature>
<dbReference type="InterPro" id="IPR021493">
    <property type="entry name" value="DUF3147"/>
</dbReference>
<comment type="caution">
    <text evidence="2">The sequence shown here is derived from an EMBL/GenBank/DDBJ whole genome shotgun (WGS) entry which is preliminary data.</text>
</comment>
<reference evidence="2 3" key="1">
    <citation type="submission" date="2018-09" db="EMBL/GenBank/DDBJ databases">
        <title>Paenibacillus aracenensis nov. sp. isolated from a cave in southern Spain.</title>
        <authorList>
            <person name="Jurado V."/>
            <person name="Gutierrez-Patricio S."/>
            <person name="Gonzalez-Pimentel J.L."/>
            <person name="Miller A.Z."/>
            <person name="Laiz L."/>
            <person name="Saiz-Jimenez C."/>
        </authorList>
    </citation>
    <scope>NUCLEOTIDE SEQUENCE [LARGE SCALE GENOMIC DNA]</scope>
    <source>
        <strain evidence="2 3">DSM 22867</strain>
    </source>
</reference>
<feature type="transmembrane region" description="Helical" evidence="1">
    <location>
        <begin position="72"/>
        <end position="92"/>
    </location>
</feature>
<gene>
    <name evidence="2" type="ORF">D3P08_19505</name>
</gene>
<name>A0A3A1URN0_9BACL</name>
<accession>A0A3A1URN0</accession>
<dbReference type="RefSeq" id="WP_119601662.1">
    <property type="nucleotide sequence ID" value="NZ_QXQA01000014.1"/>
</dbReference>
<evidence type="ECO:0000313" key="2">
    <source>
        <dbReference type="EMBL" id="RIX50476.1"/>
    </source>
</evidence>
<organism evidence="2 3">
    <name type="scientific">Paenibacillus nanensis</name>
    <dbReference type="NCBI Taxonomy" id="393251"/>
    <lineage>
        <taxon>Bacteria</taxon>
        <taxon>Bacillati</taxon>
        <taxon>Bacillota</taxon>
        <taxon>Bacilli</taxon>
        <taxon>Bacillales</taxon>
        <taxon>Paenibacillaceae</taxon>
        <taxon>Paenibacillus</taxon>
    </lineage>
</organism>
<keyword evidence="3" id="KW-1185">Reference proteome</keyword>
<dbReference type="OrthoDB" id="1809630at2"/>
<dbReference type="EMBL" id="QXQA01000014">
    <property type="protein sequence ID" value="RIX50476.1"/>
    <property type="molecule type" value="Genomic_DNA"/>
</dbReference>
<keyword evidence="1" id="KW-0472">Membrane</keyword>
<dbReference type="Proteomes" id="UP000266482">
    <property type="component" value="Unassembled WGS sequence"/>
</dbReference>
<proteinExistence type="predicted"/>